<sequence>MLRFMRENTGSWIIKIILGLIVVVFIFLGMGSMGSKDRGQVAMVNDMPITMDEYRQSYQNTVEQIRNRFGGNVSEELLNMLNVRKQALDRLIEERLITDEAAKLDIQVSERELQHALVAIDTFKKDGVFDLATYRMVLSRNRLTPETFEAMQLENMRRSKVIDFVLKSVKVSDLEAGEWYRQNNSEVSVDYVKFDTASFSVEIDDAKVADYYEKNKNRYMSEPELTVQYLEYAFEDYKDQTEITKENIALYYNENQGKFTTPEQVEASHILIKVDAKADEAVVESARKEAEEIYNKAVAGGDFAELAKEFSQGPTKDKGGYLGKFARNTMVKPFADKAFSMKPGEISEPVKTRFGWHIIHVISRSDEDKKSLGEVSDEIKDILLNDESKNLAYTAAAHAFDAVIDGDTLEQAGLITTRKIQTAGPFTMKGPDKDLKDGRAFATTAFELPMNEISDVKEIGNAYYIIKPIEKVEPSVLPLEEVKDRVLASLESDLQKEAAEKAAQIFLEAVNDADNMAKIAEEKGFELKTTSLFKKDGNIKELGRQPEIAAAAFKLSEKKRLASEIVKSNDGYYVVYLKEKITPSDDVVNENLDSVKEQLLLDKKSEIYASWMEKLKKESVIEIEPGLIDS</sequence>
<dbReference type="PANTHER" id="PTHR47529">
    <property type="entry name" value="PEPTIDYL-PROLYL CIS-TRANS ISOMERASE D"/>
    <property type="match status" value="1"/>
</dbReference>
<dbReference type="STRING" id="1246637.MTBBW1_130008"/>
<dbReference type="Pfam" id="PF13624">
    <property type="entry name" value="SurA_N_3"/>
    <property type="match status" value="1"/>
</dbReference>
<evidence type="ECO:0000256" key="1">
    <source>
        <dbReference type="ARBA" id="ARBA00004382"/>
    </source>
</evidence>
<dbReference type="InterPro" id="IPR000297">
    <property type="entry name" value="PPIase_PpiC"/>
</dbReference>
<reference evidence="14 15" key="1">
    <citation type="submission" date="2017-03" db="EMBL/GenBank/DDBJ databases">
        <authorList>
            <person name="Afonso C.L."/>
            <person name="Miller P.J."/>
            <person name="Scott M.A."/>
            <person name="Spackman E."/>
            <person name="Goraichik I."/>
            <person name="Dimitrov K.M."/>
            <person name="Suarez D.L."/>
            <person name="Swayne D.E."/>
        </authorList>
    </citation>
    <scope>NUCLEOTIDE SEQUENCE [LARGE SCALE GENOMIC DNA]</scope>
    <source>
        <strain evidence="14">PRJEB14757</strain>
    </source>
</reference>
<dbReference type="SUPFAM" id="SSF109998">
    <property type="entry name" value="Triger factor/SurA peptide-binding domain-like"/>
    <property type="match status" value="1"/>
</dbReference>
<dbReference type="InterPro" id="IPR023058">
    <property type="entry name" value="PPIase_PpiC_CS"/>
</dbReference>
<gene>
    <name evidence="14" type="primary">ppiD</name>
    <name evidence="14" type="ORF">MTBBW1_130008</name>
</gene>
<keyword evidence="3" id="KW-0997">Cell inner membrane</keyword>
<keyword evidence="4 12" id="KW-0812">Transmembrane</keyword>
<evidence type="ECO:0000256" key="12">
    <source>
        <dbReference type="SAM" id="Phobius"/>
    </source>
</evidence>
<dbReference type="RefSeq" id="WP_080798913.1">
    <property type="nucleotide sequence ID" value="NZ_LT828540.1"/>
</dbReference>
<dbReference type="InterPro" id="IPR027304">
    <property type="entry name" value="Trigger_fact/SurA_dom_sf"/>
</dbReference>
<organism evidence="14 15">
    <name type="scientific">Desulfamplus magnetovallimortis</name>
    <dbReference type="NCBI Taxonomy" id="1246637"/>
    <lineage>
        <taxon>Bacteria</taxon>
        <taxon>Pseudomonadati</taxon>
        <taxon>Thermodesulfobacteriota</taxon>
        <taxon>Desulfobacteria</taxon>
        <taxon>Desulfobacterales</taxon>
        <taxon>Desulfobacteraceae</taxon>
        <taxon>Desulfamplus</taxon>
    </lineage>
</organism>
<evidence type="ECO:0000256" key="5">
    <source>
        <dbReference type="ARBA" id="ARBA00022989"/>
    </source>
</evidence>
<dbReference type="GO" id="GO:0003755">
    <property type="term" value="F:peptidyl-prolyl cis-trans isomerase activity"/>
    <property type="evidence" value="ECO:0007669"/>
    <property type="project" value="UniProtKB-KW"/>
</dbReference>
<evidence type="ECO:0000313" key="15">
    <source>
        <dbReference type="Proteomes" id="UP000191931"/>
    </source>
</evidence>
<evidence type="ECO:0000256" key="8">
    <source>
        <dbReference type="ARBA" id="ARBA00038408"/>
    </source>
</evidence>
<dbReference type="GO" id="GO:0005886">
    <property type="term" value="C:plasma membrane"/>
    <property type="evidence" value="ECO:0007669"/>
    <property type="project" value="UniProtKB-SubCell"/>
</dbReference>
<dbReference type="PROSITE" id="PS01096">
    <property type="entry name" value="PPIC_PPIASE_1"/>
    <property type="match status" value="1"/>
</dbReference>
<evidence type="ECO:0000256" key="6">
    <source>
        <dbReference type="ARBA" id="ARBA00023136"/>
    </source>
</evidence>
<feature type="transmembrane region" description="Helical" evidence="12">
    <location>
        <begin position="12"/>
        <end position="33"/>
    </location>
</feature>
<dbReference type="Gene3D" id="3.10.50.40">
    <property type="match status" value="2"/>
</dbReference>
<protein>
    <recommendedName>
        <fullName evidence="9">Periplasmic chaperone PpiD</fullName>
    </recommendedName>
    <alternativeName>
        <fullName evidence="10">Periplasmic folding chaperone</fullName>
    </alternativeName>
</protein>
<evidence type="ECO:0000256" key="4">
    <source>
        <dbReference type="ARBA" id="ARBA00022692"/>
    </source>
</evidence>
<feature type="domain" description="PpiC" evidence="13">
    <location>
        <begin position="262"/>
        <end position="363"/>
    </location>
</feature>
<evidence type="ECO:0000256" key="3">
    <source>
        <dbReference type="ARBA" id="ARBA00022519"/>
    </source>
</evidence>
<evidence type="ECO:0000256" key="11">
    <source>
        <dbReference type="PROSITE-ProRule" id="PRU00278"/>
    </source>
</evidence>
<keyword evidence="2" id="KW-1003">Cell membrane</keyword>
<dbReference type="PROSITE" id="PS50198">
    <property type="entry name" value="PPIC_PPIASE_2"/>
    <property type="match status" value="1"/>
</dbReference>
<keyword evidence="11 14" id="KW-0413">Isomerase</keyword>
<dbReference type="InterPro" id="IPR052029">
    <property type="entry name" value="PpiD_chaperone"/>
</dbReference>
<evidence type="ECO:0000256" key="7">
    <source>
        <dbReference type="ARBA" id="ARBA00023186"/>
    </source>
</evidence>
<dbReference type="Pfam" id="PF00639">
    <property type="entry name" value="Rotamase"/>
    <property type="match status" value="1"/>
</dbReference>
<dbReference type="EMBL" id="FWEV01000035">
    <property type="protein sequence ID" value="SLM28253.1"/>
    <property type="molecule type" value="Genomic_DNA"/>
</dbReference>
<dbReference type="SUPFAM" id="SSF54534">
    <property type="entry name" value="FKBP-like"/>
    <property type="match status" value="1"/>
</dbReference>
<comment type="subcellular location">
    <subcellularLocation>
        <location evidence="1">Cell inner membrane</location>
        <topology evidence="1">Single-pass type II membrane protein</topology>
        <orientation evidence="1">Periplasmic side</orientation>
    </subcellularLocation>
</comment>
<evidence type="ECO:0000259" key="13">
    <source>
        <dbReference type="PROSITE" id="PS50198"/>
    </source>
</evidence>
<comment type="similarity">
    <text evidence="8">Belongs to the PpiD chaperone family.</text>
</comment>
<evidence type="ECO:0000313" key="14">
    <source>
        <dbReference type="EMBL" id="SLM28253.1"/>
    </source>
</evidence>
<dbReference type="OrthoDB" id="9812372at2"/>
<dbReference type="Gene3D" id="1.10.4030.10">
    <property type="entry name" value="Porin chaperone SurA, peptide-binding domain"/>
    <property type="match status" value="1"/>
</dbReference>
<keyword evidence="15" id="KW-1185">Reference proteome</keyword>
<keyword evidence="7" id="KW-0143">Chaperone</keyword>
<dbReference type="Proteomes" id="UP000191931">
    <property type="component" value="Unassembled WGS sequence"/>
</dbReference>
<proteinExistence type="inferred from homology"/>
<dbReference type="PANTHER" id="PTHR47529:SF1">
    <property type="entry name" value="PERIPLASMIC CHAPERONE PPID"/>
    <property type="match status" value="1"/>
</dbReference>
<name>A0A1W1H711_9BACT</name>
<evidence type="ECO:0000256" key="10">
    <source>
        <dbReference type="ARBA" id="ARBA00042775"/>
    </source>
</evidence>
<keyword evidence="6 12" id="KW-0472">Membrane</keyword>
<evidence type="ECO:0000256" key="2">
    <source>
        <dbReference type="ARBA" id="ARBA00022475"/>
    </source>
</evidence>
<dbReference type="AlphaFoldDB" id="A0A1W1H711"/>
<keyword evidence="11" id="KW-0697">Rotamase</keyword>
<accession>A0A1W1H711</accession>
<dbReference type="InterPro" id="IPR046357">
    <property type="entry name" value="PPIase_dom_sf"/>
</dbReference>
<evidence type="ECO:0000256" key="9">
    <source>
        <dbReference type="ARBA" id="ARBA00040743"/>
    </source>
</evidence>
<keyword evidence="5 12" id="KW-1133">Transmembrane helix</keyword>